<reference evidence="1 2" key="1">
    <citation type="journal article" date="2013" name="Genome Biol. Evol.">
        <title>Genomes of Stigonematalean cyanobacteria (subsection V) and the evolution of oxygenic photosynthesis from prokaryotes to plastids.</title>
        <authorList>
            <person name="Dagan T."/>
            <person name="Roettger M."/>
            <person name="Stucken K."/>
            <person name="Landan G."/>
            <person name="Koch R."/>
            <person name="Major P."/>
            <person name="Gould S.B."/>
            <person name="Goremykin V.V."/>
            <person name="Rippka R."/>
            <person name="Tandeau de Marsac N."/>
            <person name="Gugger M."/>
            <person name="Lockhart P.J."/>
            <person name="Allen J.F."/>
            <person name="Brune I."/>
            <person name="Maus I."/>
            <person name="Puhler A."/>
            <person name="Martin W.F."/>
        </authorList>
    </citation>
    <scope>NUCLEOTIDE SEQUENCE [LARGE SCALE GENOMIC DNA]</scope>
    <source>
        <strain evidence="1 2">PCC 7110</strain>
    </source>
</reference>
<keyword evidence="2" id="KW-1185">Reference proteome</keyword>
<evidence type="ECO:0000313" key="2">
    <source>
        <dbReference type="Proteomes" id="UP000076925"/>
    </source>
</evidence>
<gene>
    <name evidence="1" type="ORF">WA1_02495</name>
</gene>
<dbReference type="AlphaFoldDB" id="A0A139XHD3"/>
<dbReference type="Proteomes" id="UP000076925">
    <property type="component" value="Unassembled WGS sequence"/>
</dbReference>
<dbReference type="RefSeq" id="WP_017741327.1">
    <property type="nucleotide sequence ID" value="NZ_KQ976354.1"/>
</dbReference>
<proteinExistence type="predicted"/>
<dbReference type="EMBL" id="ANNX02000012">
    <property type="protein sequence ID" value="KYC44032.1"/>
    <property type="molecule type" value="Genomic_DNA"/>
</dbReference>
<dbReference type="STRING" id="128403.WA1_02495"/>
<organism evidence="1 2">
    <name type="scientific">Scytonema hofmannii PCC 7110</name>
    <dbReference type="NCBI Taxonomy" id="128403"/>
    <lineage>
        <taxon>Bacteria</taxon>
        <taxon>Bacillati</taxon>
        <taxon>Cyanobacteriota</taxon>
        <taxon>Cyanophyceae</taxon>
        <taxon>Nostocales</taxon>
        <taxon>Scytonemataceae</taxon>
        <taxon>Scytonema</taxon>
    </lineage>
</organism>
<sequence length="102" mass="12100">MPDLRWRSLLNVVDELLAEQTPTETELAEEIINLAHEEKVEEWIEAIAQHLKQLKGQSIRLLDLQKALKMPLIEVWLELLLGGYTLEQRREFYKTQDVWITF</sequence>
<evidence type="ECO:0000313" key="1">
    <source>
        <dbReference type="EMBL" id="KYC44032.1"/>
    </source>
</evidence>
<name>A0A139XHD3_9CYAN</name>
<accession>A0A139XHD3</accession>
<comment type="caution">
    <text evidence="1">The sequence shown here is derived from an EMBL/GenBank/DDBJ whole genome shotgun (WGS) entry which is preliminary data.</text>
</comment>
<protein>
    <submittedName>
        <fullName evidence="1">Uncharacterized protein</fullName>
    </submittedName>
</protein>